<reference evidence="1 2" key="1">
    <citation type="submission" date="2023-07" db="EMBL/GenBank/DDBJ databases">
        <title>Sorghum-associated microbial communities from plants grown in Nebraska, USA.</title>
        <authorList>
            <person name="Schachtman D."/>
        </authorList>
    </citation>
    <scope>NUCLEOTIDE SEQUENCE [LARGE SCALE GENOMIC DNA]</scope>
    <source>
        <strain evidence="1 2">DS1730</strain>
    </source>
</reference>
<evidence type="ECO:0000313" key="2">
    <source>
        <dbReference type="Proteomes" id="UP001184614"/>
    </source>
</evidence>
<organism evidence="1 2">
    <name type="scientific">Brucella pseudogrignonensis</name>
    <dbReference type="NCBI Taxonomy" id="419475"/>
    <lineage>
        <taxon>Bacteria</taxon>
        <taxon>Pseudomonadati</taxon>
        <taxon>Pseudomonadota</taxon>
        <taxon>Alphaproteobacteria</taxon>
        <taxon>Hyphomicrobiales</taxon>
        <taxon>Brucellaceae</taxon>
        <taxon>Brucella/Ochrobactrum group</taxon>
        <taxon>Brucella</taxon>
    </lineage>
</organism>
<evidence type="ECO:0000313" key="1">
    <source>
        <dbReference type="EMBL" id="MDR6433549.1"/>
    </source>
</evidence>
<sequence length="78" mass="8140">MFLIAIQVPEETPGKRESGRVKLKSGTAPATVGGELTRYATGDIRREGRVKQRTASQETCLDRSPVLAAGGVSGAASP</sequence>
<dbReference type="EMBL" id="JAVDQT010000006">
    <property type="protein sequence ID" value="MDR6433549.1"/>
    <property type="molecule type" value="Genomic_DNA"/>
</dbReference>
<dbReference type="Proteomes" id="UP001184614">
    <property type="component" value="Unassembled WGS sequence"/>
</dbReference>
<name>A0ABU1MBZ1_9HYPH</name>
<protein>
    <submittedName>
        <fullName evidence="1">Uncharacterized protein</fullName>
    </submittedName>
</protein>
<accession>A0ABU1MBZ1</accession>
<gene>
    <name evidence="1" type="ORF">J2782_003295</name>
</gene>
<comment type="caution">
    <text evidence="1">The sequence shown here is derived from an EMBL/GenBank/DDBJ whole genome shotgun (WGS) entry which is preliminary data.</text>
</comment>
<keyword evidence="2" id="KW-1185">Reference proteome</keyword>
<proteinExistence type="predicted"/>